<evidence type="ECO:0000256" key="4">
    <source>
        <dbReference type="ARBA" id="ARBA00022692"/>
    </source>
</evidence>
<feature type="domain" description="Guanylate cyclase" evidence="8">
    <location>
        <begin position="261"/>
        <end position="393"/>
    </location>
</feature>
<feature type="non-terminal residue" evidence="9">
    <location>
        <position position="503"/>
    </location>
</feature>
<evidence type="ECO:0000256" key="6">
    <source>
        <dbReference type="ARBA" id="ARBA00023136"/>
    </source>
</evidence>
<evidence type="ECO:0000256" key="7">
    <source>
        <dbReference type="SAM" id="Phobius"/>
    </source>
</evidence>
<comment type="subcellular location">
    <subcellularLocation>
        <location evidence="1">Cell envelope</location>
    </subcellularLocation>
</comment>
<dbReference type="PROSITE" id="PS50125">
    <property type="entry name" value="GUANYLATE_CYCLASE_2"/>
    <property type="match status" value="1"/>
</dbReference>
<accession>A0A7C5L4Q3</accession>
<dbReference type="GO" id="GO:0006171">
    <property type="term" value="P:cAMP biosynthetic process"/>
    <property type="evidence" value="ECO:0007669"/>
    <property type="project" value="TreeGrafter"/>
</dbReference>
<dbReference type="SUPFAM" id="SSF55073">
    <property type="entry name" value="Nucleotide cyclase"/>
    <property type="match status" value="1"/>
</dbReference>
<feature type="transmembrane region" description="Helical" evidence="7">
    <location>
        <begin position="172"/>
        <end position="193"/>
    </location>
</feature>
<dbReference type="InterPro" id="IPR050697">
    <property type="entry name" value="Adenylyl/Guanylyl_Cyclase_3/4"/>
</dbReference>
<dbReference type="Gene3D" id="3.30.70.1230">
    <property type="entry name" value="Nucleotide cyclase"/>
    <property type="match status" value="1"/>
</dbReference>
<feature type="non-terminal residue" evidence="9">
    <location>
        <position position="1"/>
    </location>
</feature>
<dbReference type="GO" id="GO:0035556">
    <property type="term" value="P:intracellular signal transduction"/>
    <property type="evidence" value="ECO:0007669"/>
    <property type="project" value="InterPro"/>
</dbReference>
<reference evidence="9" key="1">
    <citation type="journal article" date="2020" name="mSystems">
        <title>Genome- and Community-Level Interaction Insights into Carbon Utilization and Element Cycling Functions of Hydrothermarchaeota in Hydrothermal Sediment.</title>
        <authorList>
            <person name="Zhou Z."/>
            <person name="Liu Y."/>
            <person name="Xu W."/>
            <person name="Pan J."/>
            <person name="Luo Z.H."/>
            <person name="Li M."/>
        </authorList>
    </citation>
    <scope>NUCLEOTIDE SEQUENCE [LARGE SCALE GENOMIC DNA]</scope>
    <source>
        <strain evidence="9">HyVt-501</strain>
    </source>
</reference>
<sequence length="503" mass="57221">LNAEPDVDAIYRHYTLAHLFRGGIYLPLALQSLRFFFGEDFHMDLSERGIEKLLFRDREIPVYRGRFHRINFYDPSKLRVVSAVDVIRGGVPPESFRGKAVFVGATEIGIYDVRPTPIHPAMPGVFLHAFTFSNIERSHFIRSSRAVDLLTVLLLAGVPFAASFRRSFPQRLTLYALCLFAYPTLSYALFSLFSWDLNFFYPFSAFFLSVIAQEGLKVLVAERNVRELRRAFSSYVSPQLLEIISRHPERLKLGGEKRTVTVLFSDIRGFTSISEKLNPEDLVNLLNKFLTPMTEVILRNGGMLDKYIGDALMALFNVPVDVDNHADRACASALEMVAILNRLNPEFRREFGITLDVGIGINTGEAVVGNMGSRQRFDYTAIGDTVNLASRLEGLNKVYRTRIIMSENTKRSLRGAFLLRTLDMVIVKGRSEPVRIYELLEDTPRNRALAEEFEKALSEYMAGRFESALILFEALSLRYGDETSGVFVKRCREMMENPPSDWK</sequence>
<dbReference type="CDD" id="cd07302">
    <property type="entry name" value="CHD"/>
    <property type="match status" value="1"/>
</dbReference>
<gene>
    <name evidence="9" type="ORF">ENJ61_03470</name>
</gene>
<dbReference type="Pfam" id="PF05226">
    <property type="entry name" value="CHASE2"/>
    <property type="match status" value="1"/>
</dbReference>
<dbReference type="EMBL" id="DRNB01000128">
    <property type="protein sequence ID" value="HHJ63945.1"/>
    <property type="molecule type" value="Genomic_DNA"/>
</dbReference>
<keyword evidence="6 7" id="KW-0472">Membrane</keyword>
<evidence type="ECO:0000313" key="9">
    <source>
        <dbReference type="EMBL" id="HHJ63945.1"/>
    </source>
</evidence>
<keyword evidence="3" id="KW-1003">Cell membrane</keyword>
<name>A0A7C5L4Q3_AQUAO</name>
<dbReference type="PANTHER" id="PTHR43081:SF1">
    <property type="entry name" value="ADENYLATE CYCLASE, TERMINAL-DIFFERENTIATION SPECIFIC"/>
    <property type="match status" value="1"/>
</dbReference>
<organism evidence="9">
    <name type="scientific">Aquifex aeolicus</name>
    <dbReference type="NCBI Taxonomy" id="63363"/>
    <lineage>
        <taxon>Bacteria</taxon>
        <taxon>Pseudomonadati</taxon>
        <taxon>Aquificota</taxon>
        <taxon>Aquificia</taxon>
        <taxon>Aquificales</taxon>
        <taxon>Aquificaceae</taxon>
        <taxon>Aquifex</taxon>
    </lineage>
</organism>
<dbReference type="AlphaFoldDB" id="A0A7C5L4Q3"/>
<dbReference type="GO" id="GO:0004016">
    <property type="term" value="F:adenylate cyclase activity"/>
    <property type="evidence" value="ECO:0007669"/>
    <property type="project" value="UniProtKB-ARBA"/>
</dbReference>
<comment type="caution">
    <text evidence="9">The sequence shown here is derived from an EMBL/GenBank/DDBJ whole genome shotgun (WGS) entry which is preliminary data.</text>
</comment>
<proteinExistence type="inferred from homology"/>
<dbReference type="InterPro" id="IPR007890">
    <property type="entry name" value="CHASE2"/>
</dbReference>
<evidence type="ECO:0000256" key="3">
    <source>
        <dbReference type="ARBA" id="ARBA00022475"/>
    </source>
</evidence>
<evidence type="ECO:0000259" key="8">
    <source>
        <dbReference type="PROSITE" id="PS50125"/>
    </source>
</evidence>
<evidence type="ECO:0000256" key="2">
    <source>
        <dbReference type="ARBA" id="ARBA00005381"/>
    </source>
</evidence>
<dbReference type="Pfam" id="PF00211">
    <property type="entry name" value="Guanylate_cyc"/>
    <property type="match status" value="1"/>
</dbReference>
<protein>
    <submittedName>
        <fullName evidence="9">Adenylate/guanylate cyclase domain-containing protein</fullName>
    </submittedName>
</protein>
<dbReference type="Proteomes" id="UP000885792">
    <property type="component" value="Unassembled WGS sequence"/>
</dbReference>
<keyword evidence="5 7" id="KW-1133">Transmembrane helix</keyword>
<keyword evidence="4 7" id="KW-0812">Transmembrane</keyword>
<dbReference type="FunFam" id="3.30.70.1230:FF:000016">
    <property type="entry name" value="Adenylate/guanylate cyclase domain-containing protein"/>
    <property type="match status" value="1"/>
</dbReference>
<dbReference type="InterPro" id="IPR029787">
    <property type="entry name" value="Nucleotide_cyclase"/>
</dbReference>
<dbReference type="GO" id="GO:0030313">
    <property type="term" value="C:cell envelope"/>
    <property type="evidence" value="ECO:0007669"/>
    <property type="project" value="UniProtKB-SubCell"/>
</dbReference>
<dbReference type="InterPro" id="IPR001054">
    <property type="entry name" value="A/G_cyclase"/>
</dbReference>
<evidence type="ECO:0000256" key="5">
    <source>
        <dbReference type="ARBA" id="ARBA00022989"/>
    </source>
</evidence>
<feature type="transmembrane region" description="Helical" evidence="7">
    <location>
        <begin position="199"/>
        <end position="220"/>
    </location>
</feature>
<evidence type="ECO:0000256" key="1">
    <source>
        <dbReference type="ARBA" id="ARBA00004196"/>
    </source>
</evidence>
<dbReference type="SMART" id="SM00044">
    <property type="entry name" value="CYCc"/>
    <property type="match status" value="1"/>
</dbReference>
<dbReference type="PANTHER" id="PTHR43081">
    <property type="entry name" value="ADENYLATE CYCLASE, TERMINAL-DIFFERENTIATION SPECIFIC-RELATED"/>
    <property type="match status" value="1"/>
</dbReference>
<comment type="similarity">
    <text evidence="2">Belongs to the adenylyl cyclase class-3 family.</text>
</comment>